<dbReference type="Gene3D" id="1.10.510.10">
    <property type="entry name" value="Transferase(Phosphotransferase) domain 1"/>
    <property type="match status" value="1"/>
</dbReference>
<keyword evidence="2" id="KW-0547">Nucleotide-binding</keyword>
<evidence type="ECO:0000313" key="8">
    <source>
        <dbReference type="Proteomes" id="UP000634136"/>
    </source>
</evidence>
<gene>
    <name evidence="7" type="ORF">G2W53_044249</name>
</gene>
<dbReference type="Gene3D" id="3.30.200.20">
    <property type="entry name" value="Phosphorylase Kinase, domain 1"/>
    <property type="match status" value="1"/>
</dbReference>
<dbReference type="InterPro" id="IPR001245">
    <property type="entry name" value="Ser-Thr/Tyr_kinase_cat_dom"/>
</dbReference>
<dbReference type="PANTHER" id="PTHR47989:SF2">
    <property type="entry name" value="SERINE_THREONINE-PROTEIN KINASE PBL7-RELATED"/>
    <property type="match status" value="1"/>
</dbReference>
<evidence type="ECO:0000256" key="2">
    <source>
        <dbReference type="ARBA" id="ARBA00022741"/>
    </source>
</evidence>
<dbReference type="PROSITE" id="PS50011">
    <property type="entry name" value="PROTEIN_KINASE_DOM"/>
    <property type="match status" value="1"/>
</dbReference>
<dbReference type="InterPro" id="IPR011009">
    <property type="entry name" value="Kinase-like_dom_sf"/>
</dbReference>
<dbReference type="PANTHER" id="PTHR47989">
    <property type="entry name" value="OS01G0750732 PROTEIN"/>
    <property type="match status" value="1"/>
</dbReference>
<dbReference type="EMBL" id="JAAIUW010000013">
    <property type="protein sequence ID" value="KAF7805138.1"/>
    <property type="molecule type" value="Genomic_DNA"/>
</dbReference>
<dbReference type="SUPFAM" id="SSF56112">
    <property type="entry name" value="Protein kinase-like (PK-like)"/>
    <property type="match status" value="1"/>
</dbReference>
<sequence length="429" mass="47673">MMEINNTTSIAPAGSPTPFKNHTKTHHHSNNNYKHHHLPSKTNLIIIIAVALVMLLLLAICVLILMLRRLKLSSNCKDKRKSRQVDETSCRFLASTALMSFNCSPDVKGGCLSGGSMSMNRTGGGKVKGVQVLTYREIEMATEGFSERNVIGNGGFGLMYRGVLNDGTLVAVKMLPRQGKQGERAFRIECPYLVELVGYCADQQYRLLVFELMGNGTLYQHLHCGTSKAKALDWWRRMRIALDCARALEFLHEHVAPPVIHRDFNCNNVLLDHNFRAKLCNLGMAKMEGQISTRVSGTTGYVAPEYAYSGKVTTKCDVYSYGVVLLELLTGRVPVDIKRPPGEHVLVSWALPRLTNREKLVEMVDPALRGHYSNKDLIQIGAIAAMCIQPEADYRPLMIDVVQSLIPLVRSTSVASFTSPTSSKQYSFP</sequence>
<dbReference type="OrthoDB" id="4062651at2759"/>
<dbReference type="AlphaFoldDB" id="A0A834SM31"/>
<keyword evidence="1" id="KW-0723">Serine/threonine-protein kinase</keyword>
<organism evidence="7 8">
    <name type="scientific">Senna tora</name>
    <dbReference type="NCBI Taxonomy" id="362788"/>
    <lineage>
        <taxon>Eukaryota</taxon>
        <taxon>Viridiplantae</taxon>
        <taxon>Streptophyta</taxon>
        <taxon>Embryophyta</taxon>
        <taxon>Tracheophyta</taxon>
        <taxon>Spermatophyta</taxon>
        <taxon>Magnoliopsida</taxon>
        <taxon>eudicotyledons</taxon>
        <taxon>Gunneridae</taxon>
        <taxon>Pentapetalae</taxon>
        <taxon>rosids</taxon>
        <taxon>fabids</taxon>
        <taxon>Fabales</taxon>
        <taxon>Fabaceae</taxon>
        <taxon>Caesalpinioideae</taxon>
        <taxon>Cassia clade</taxon>
        <taxon>Senna</taxon>
    </lineage>
</organism>
<keyword evidence="5" id="KW-0472">Membrane</keyword>
<feature type="domain" description="Protein kinase" evidence="6">
    <location>
        <begin position="145"/>
        <end position="409"/>
    </location>
</feature>
<keyword evidence="7" id="KW-0418">Kinase</keyword>
<comment type="caution">
    <text evidence="7">The sequence shown here is derived from an EMBL/GenBank/DDBJ whole genome shotgun (WGS) entry which is preliminary data.</text>
</comment>
<evidence type="ECO:0000256" key="4">
    <source>
        <dbReference type="SAM" id="MobiDB-lite"/>
    </source>
</evidence>
<accession>A0A834SM31</accession>
<evidence type="ECO:0000259" key="6">
    <source>
        <dbReference type="PROSITE" id="PS50011"/>
    </source>
</evidence>
<dbReference type="GO" id="GO:0004674">
    <property type="term" value="F:protein serine/threonine kinase activity"/>
    <property type="evidence" value="ECO:0007669"/>
    <property type="project" value="UniProtKB-KW"/>
</dbReference>
<dbReference type="GO" id="GO:0005524">
    <property type="term" value="F:ATP binding"/>
    <property type="evidence" value="ECO:0007669"/>
    <property type="project" value="UniProtKB-KW"/>
</dbReference>
<proteinExistence type="predicted"/>
<keyword evidence="5" id="KW-1133">Transmembrane helix</keyword>
<reference evidence="7" key="1">
    <citation type="submission" date="2020-09" db="EMBL/GenBank/DDBJ databases">
        <title>Genome-Enabled Discovery of Anthraquinone Biosynthesis in Senna tora.</title>
        <authorList>
            <person name="Kang S.-H."/>
            <person name="Pandey R.P."/>
            <person name="Lee C.-M."/>
            <person name="Sim J.-S."/>
            <person name="Jeong J.-T."/>
            <person name="Choi B.-S."/>
            <person name="Jung M."/>
            <person name="Ginzburg D."/>
            <person name="Zhao K."/>
            <person name="Won S.Y."/>
            <person name="Oh T.-J."/>
            <person name="Yu Y."/>
            <person name="Kim N.-H."/>
            <person name="Lee O.R."/>
            <person name="Lee T.-H."/>
            <person name="Bashyal P."/>
            <person name="Kim T.-S."/>
            <person name="Lee W.-H."/>
            <person name="Kawkins C."/>
            <person name="Kim C.-K."/>
            <person name="Kim J.S."/>
            <person name="Ahn B.O."/>
            <person name="Rhee S.Y."/>
            <person name="Sohng J.K."/>
        </authorList>
    </citation>
    <scope>NUCLEOTIDE SEQUENCE</scope>
    <source>
        <tissue evidence="7">Leaf</tissue>
    </source>
</reference>
<protein>
    <submittedName>
        <fullName evidence="7">Putative serine/threonine-protein kinase PBL7</fullName>
    </submittedName>
</protein>
<dbReference type="FunFam" id="1.10.510.10:FF:000051">
    <property type="entry name" value="Receptor-like serine/threonine-protein kinase ALE2"/>
    <property type="match status" value="1"/>
</dbReference>
<keyword evidence="7" id="KW-0808">Transferase</keyword>
<feature type="compositionally biased region" description="Basic residues" evidence="4">
    <location>
        <begin position="21"/>
        <end position="35"/>
    </location>
</feature>
<feature type="region of interest" description="Disordered" evidence="4">
    <location>
        <begin position="1"/>
        <end position="35"/>
    </location>
</feature>
<feature type="compositionally biased region" description="Polar residues" evidence="4">
    <location>
        <begin position="1"/>
        <end position="10"/>
    </location>
</feature>
<dbReference type="Proteomes" id="UP000634136">
    <property type="component" value="Unassembled WGS sequence"/>
</dbReference>
<dbReference type="InterPro" id="IPR000719">
    <property type="entry name" value="Prot_kinase_dom"/>
</dbReference>
<keyword evidence="5" id="KW-0812">Transmembrane</keyword>
<evidence type="ECO:0000256" key="5">
    <source>
        <dbReference type="SAM" id="Phobius"/>
    </source>
</evidence>
<feature type="transmembrane region" description="Helical" evidence="5">
    <location>
        <begin position="44"/>
        <end position="67"/>
    </location>
</feature>
<dbReference type="Pfam" id="PF07714">
    <property type="entry name" value="PK_Tyr_Ser-Thr"/>
    <property type="match status" value="1"/>
</dbReference>
<keyword evidence="3" id="KW-0067">ATP-binding</keyword>
<keyword evidence="8" id="KW-1185">Reference proteome</keyword>
<evidence type="ECO:0000256" key="1">
    <source>
        <dbReference type="ARBA" id="ARBA00022527"/>
    </source>
</evidence>
<evidence type="ECO:0000256" key="3">
    <source>
        <dbReference type="ARBA" id="ARBA00022840"/>
    </source>
</evidence>
<name>A0A834SM31_9FABA</name>
<evidence type="ECO:0000313" key="7">
    <source>
        <dbReference type="EMBL" id="KAF7805138.1"/>
    </source>
</evidence>